<evidence type="ECO:0000313" key="2">
    <source>
        <dbReference type="EMBL" id="KAA9042244.1"/>
    </source>
</evidence>
<comment type="caution">
    <text evidence="2">The sequence shown here is derived from an EMBL/GenBank/DDBJ whole genome shotgun (WGS) entry which is preliminary data.</text>
</comment>
<dbReference type="Proteomes" id="UP000326903">
    <property type="component" value="Unassembled WGS sequence"/>
</dbReference>
<feature type="transmembrane region" description="Helical" evidence="1">
    <location>
        <begin position="85"/>
        <end position="102"/>
    </location>
</feature>
<gene>
    <name evidence="2" type="ORF">FW778_02330</name>
</gene>
<keyword evidence="3" id="KW-1185">Reference proteome</keyword>
<reference evidence="2 3" key="1">
    <citation type="submission" date="2019-09" db="EMBL/GenBank/DDBJ databases">
        <title>Draft genome sequence of Ginsengibacter sp. BR5-29.</title>
        <authorList>
            <person name="Im W.-T."/>
        </authorList>
    </citation>
    <scope>NUCLEOTIDE SEQUENCE [LARGE SCALE GENOMIC DNA]</scope>
    <source>
        <strain evidence="2 3">BR5-29</strain>
    </source>
</reference>
<organism evidence="2 3">
    <name type="scientific">Ginsengibacter hankyongi</name>
    <dbReference type="NCBI Taxonomy" id="2607284"/>
    <lineage>
        <taxon>Bacteria</taxon>
        <taxon>Pseudomonadati</taxon>
        <taxon>Bacteroidota</taxon>
        <taxon>Chitinophagia</taxon>
        <taxon>Chitinophagales</taxon>
        <taxon>Chitinophagaceae</taxon>
        <taxon>Ginsengibacter</taxon>
    </lineage>
</organism>
<feature type="transmembrane region" description="Helical" evidence="1">
    <location>
        <begin position="280"/>
        <end position="298"/>
    </location>
</feature>
<dbReference type="PANTHER" id="PTHR31061:SF24">
    <property type="entry name" value="LD22376P"/>
    <property type="match status" value="1"/>
</dbReference>
<protein>
    <submittedName>
        <fullName evidence="2">DUF5009 domain-containing protein</fullName>
    </submittedName>
</protein>
<dbReference type="AlphaFoldDB" id="A0A5J5IQE1"/>
<keyword evidence="1" id="KW-1133">Transmembrane helix</keyword>
<sequence length="356" mass="41391">MVSLDFMRGLIMVFLALESTGLYEHLDKMSGSSLFNSFIQQFFHHPWNGLHFWDLIQPGFMFIAGTAMALSLEKQYKQGASWNQSFIKVLKRSLLLFFWGVLDYAVKRDGSLSFELWDVLTQLSFTTLVTFLVFRWSYFRQIITCISLLLLTEYLYRLTNIPGFNQPFVDQHNFGNYTDLLLMNKINKGGWVAINCIPTAVHTIAGAMVGKILLQTRKIKWIVIWGSITLITGYLLNIIHLTPIIKRIATSSFTLASLGWCLLAYAFIYWWIDIKEHKKYLSFFTIVGMNSLFIYLFFEIVGSRWFNNYVGDITNGLMGFMATPENIKLIITSLAIFALEWYMCYFLYKKKVFIKL</sequence>
<feature type="transmembrane region" description="Helical" evidence="1">
    <location>
        <begin position="55"/>
        <end position="73"/>
    </location>
</feature>
<evidence type="ECO:0000313" key="3">
    <source>
        <dbReference type="Proteomes" id="UP000326903"/>
    </source>
</evidence>
<dbReference type="PANTHER" id="PTHR31061">
    <property type="entry name" value="LD22376P"/>
    <property type="match status" value="1"/>
</dbReference>
<evidence type="ECO:0000256" key="1">
    <source>
        <dbReference type="SAM" id="Phobius"/>
    </source>
</evidence>
<name>A0A5J5IQE1_9BACT</name>
<keyword evidence="1" id="KW-0812">Transmembrane</keyword>
<feature type="transmembrane region" description="Helical" evidence="1">
    <location>
        <begin position="114"/>
        <end position="134"/>
    </location>
</feature>
<dbReference type="EMBL" id="VYQF01000001">
    <property type="protein sequence ID" value="KAA9042244.1"/>
    <property type="molecule type" value="Genomic_DNA"/>
</dbReference>
<accession>A0A5J5IQE1</accession>
<feature type="transmembrane region" description="Helical" evidence="1">
    <location>
        <begin position="327"/>
        <end position="348"/>
    </location>
</feature>
<feature type="transmembrane region" description="Helical" evidence="1">
    <location>
        <begin position="248"/>
        <end position="268"/>
    </location>
</feature>
<keyword evidence="1" id="KW-0472">Membrane</keyword>
<proteinExistence type="predicted"/>
<feature type="transmembrane region" description="Helical" evidence="1">
    <location>
        <begin position="221"/>
        <end position="242"/>
    </location>
</feature>